<dbReference type="PANTHER" id="PTHR30154:SF34">
    <property type="entry name" value="TRANSCRIPTIONAL REGULATOR AZLB"/>
    <property type="match status" value="1"/>
</dbReference>
<evidence type="ECO:0000313" key="3">
    <source>
        <dbReference type="Proteomes" id="UP000198888"/>
    </source>
</evidence>
<gene>
    <name evidence="2" type="ORF">SAMN05444271_14218</name>
</gene>
<sequence length="162" mass="18159">MDAKRELLAVLSTDARESTEDIARQLGVDSETVEELLDELEAEGTVKGYQAVIDWDNTDEQRVSAFVELNVELDRETGYEEIADRIARFSEVQSLRLVSGDYDFAIEVTGDSMQDVSKFISNQIAPIPEITQTVTHFIMETYKEAGIDFGDRDGDDRLSVSP</sequence>
<evidence type="ECO:0000313" key="2">
    <source>
        <dbReference type="EMBL" id="SEJ30003.1"/>
    </source>
</evidence>
<name>A0A1H6XLP3_9EURY</name>
<dbReference type="InterPro" id="IPR011008">
    <property type="entry name" value="Dimeric_a/b-barrel"/>
</dbReference>
<feature type="domain" description="Transcription regulator AsnC/Lrp ligand binding" evidence="1">
    <location>
        <begin position="70"/>
        <end position="141"/>
    </location>
</feature>
<dbReference type="EMBL" id="FNYR01000042">
    <property type="protein sequence ID" value="SEJ30003.1"/>
    <property type="molecule type" value="Genomic_DNA"/>
</dbReference>
<protein>
    <submittedName>
        <fullName evidence="2">DNA-binding transcriptional regulator, Lrp family</fullName>
    </submittedName>
</protein>
<dbReference type="InterPro" id="IPR036388">
    <property type="entry name" value="WH-like_DNA-bd_sf"/>
</dbReference>
<keyword evidence="3" id="KW-1185">Reference proteome</keyword>
<dbReference type="SUPFAM" id="SSF46785">
    <property type="entry name" value="Winged helix' DNA-binding domain"/>
    <property type="match status" value="1"/>
</dbReference>
<accession>A0A1H6XLP3</accession>
<dbReference type="Pfam" id="PF01037">
    <property type="entry name" value="AsnC_trans_reg"/>
    <property type="match status" value="1"/>
</dbReference>
<keyword evidence="2" id="KW-0238">DNA-binding</keyword>
<dbReference type="KEGG" id="hae:halTADL_0058"/>
<proteinExistence type="predicted"/>
<dbReference type="InterPro" id="IPR019887">
    <property type="entry name" value="Tscrpt_reg_AsnC/Lrp_C"/>
</dbReference>
<dbReference type="RefSeq" id="WP_089673738.1">
    <property type="nucleotide sequence ID" value="NZ_CP024845.1"/>
</dbReference>
<dbReference type="InterPro" id="IPR036390">
    <property type="entry name" value="WH_DNA-bd_sf"/>
</dbReference>
<organism evidence="2 3">
    <name type="scientific">Halohasta litchfieldiae</name>
    <dbReference type="NCBI Taxonomy" id="1073996"/>
    <lineage>
        <taxon>Archaea</taxon>
        <taxon>Methanobacteriati</taxon>
        <taxon>Methanobacteriota</taxon>
        <taxon>Stenosarchaea group</taxon>
        <taxon>Halobacteria</taxon>
        <taxon>Halobacteriales</taxon>
        <taxon>Haloferacaceae</taxon>
        <taxon>Halohasta</taxon>
    </lineage>
</organism>
<dbReference type="GO" id="GO:0005829">
    <property type="term" value="C:cytosol"/>
    <property type="evidence" value="ECO:0007669"/>
    <property type="project" value="TreeGrafter"/>
</dbReference>
<dbReference type="OrthoDB" id="131500at2157"/>
<dbReference type="PANTHER" id="PTHR30154">
    <property type="entry name" value="LEUCINE-RESPONSIVE REGULATORY PROTEIN"/>
    <property type="match status" value="1"/>
</dbReference>
<dbReference type="Proteomes" id="UP000198888">
    <property type="component" value="Unassembled WGS sequence"/>
</dbReference>
<evidence type="ECO:0000259" key="1">
    <source>
        <dbReference type="Pfam" id="PF01037"/>
    </source>
</evidence>
<dbReference type="Gene3D" id="3.30.70.920">
    <property type="match status" value="1"/>
</dbReference>
<dbReference type="SMART" id="SM00344">
    <property type="entry name" value="HTH_ASNC"/>
    <property type="match status" value="1"/>
</dbReference>
<dbReference type="STRING" id="1073996.SAMN05444271_14218"/>
<dbReference type="GO" id="GO:0043565">
    <property type="term" value="F:sequence-specific DNA binding"/>
    <property type="evidence" value="ECO:0007669"/>
    <property type="project" value="TreeGrafter"/>
</dbReference>
<dbReference type="GeneID" id="35000893"/>
<reference evidence="2 3" key="1">
    <citation type="submission" date="2016-10" db="EMBL/GenBank/DDBJ databases">
        <authorList>
            <person name="de Groot N.N."/>
        </authorList>
    </citation>
    <scope>NUCLEOTIDE SEQUENCE [LARGE SCALE GENOMIC DNA]</scope>
    <source>
        <strain evidence="2 3">DSM 22187</strain>
    </source>
</reference>
<dbReference type="InterPro" id="IPR019888">
    <property type="entry name" value="Tscrpt_reg_AsnC-like"/>
</dbReference>
<dbReference type="Gene3D" id="1.10.10.10">
    <property type="entry name" value="Winged helix-like DNA-binding domain superfamily/Winged helix DNA-binding domain"/>
    <property type="match status" value="1"/>
</dbReference>
<dbReference type="SUPFAM" id="SSF54909">
    <property type="entry name" value="Dimeric alpha+beta barrel"/>
    <property type="match status" value="1"/>
</dbReference>
<dbReference type="AlphaFoldDB" id="A0A1H6XLP3"/>
<dbReference type="Pfam" id="PF13412">
    <property type="entry name" value="HTH_24"/>
    <property type="match status" value="1"/>
</dbReference>
<accession>A0A2H4PXQ2</accession>
<dbReference type="GO" id="GO:0043200">
    <property type="term" value="P:response to amino acid"/>
    <property type="evidence" value="ECO:0007669"/>
    <property type="project" value="TreeGrafter"/>
</dbReference>